<evidence type="ECO:0000313" key="3">
    <source>
        <dbReference type="Proteomes" id="UP001296923"/>
    </source>
</evidence>
<evidence type="ECO:0000313" key="2">
    <source>
        <dbReference type="EMBL" id="MBN3554066.1"/>
    </source>
</evidence>
<protein>
    <submittedName>
        <fullName evidence="2">SMI1/KNR4 family protein</fullName>
    </submittedName>
</protein>
<dbReference type="InterPro" id="IPR037883">
    <property type="entry name" value="Knr4/Smi1-like_sf"/>
</dbReference>
<sequence length="154" mass="17619">MSNIQKAFKIIERNIDEADFVGAVPIEVINNCQSDLNLKFPKSYIEFLSNYGLGDIFGEEIYGLGVEEVGIPHVKWITLELRKDVNLPNHLVPIYNTGYDNEYYCLDCSKISDSEDDNAPVISFISADESEQEYELIEKDFGTFLYKLLKEAME</sequence>
<dbReference type="SMART" id="SM00860">
    <property type="entry name" value="SMI1_KNR4"/>
    <property type="match status" value="1"/>
</dbReference>
<dbReference type="EMBL" id="JAFHKR010000038">
    <property type="protein sequence ID" value="MBN3554066.1"/>
    <property type="molecule type" value="Genomic_DNA"/>
</dbReference>
<dbReference type="SUPFAM" id="SSF160631">
    <property type="entry name" value="SMI1/KNR4-like"/>
    <property type="match status" value="1"/>
</dbReference>
<proteinExistence type="predicted"/>
<name>A0ABS2ZMG2_9BACL</name>
<reference evidence="2 3" key="1">
    <citation type="submission" date="2021-01" db="EMBL/GenBank/DDBJ databases">
        <title>Genome Sequencing of Type Strains.</title>
        <authorList>
            <person name="Lemaire J.F."/>
            <person name="Inderbitzin P."/>
            <person name="Collins S.B."/>
            <person name="Wespe N."/>
            <person name="Knight-Connoni V."/>
        </authorList>
    </citation>
    <scope>NUCLEOTIDE SEQUENCE [LARGE SCALE GENOMIC DNA]</scope>
    <source>
        <strain evidence="2 3">DSM 23009</strain>
    </source>
</reference>
<dbReference type="RefSeq" id="WP_205725123.1">
    <property type="nucleotide sequence ID" value="NZ_JAFHKR010000038.1"/>
</dbReference>
<gene>
    <name evidence="2" type="ORF">JYA63_07320</name>
</gene>
<dbReference type="Gene3D" id="3.40.1580.10">
    <property type="entry name" value="SMI1/KNR4-like"/>
    <property type="match status" value="1"/>
</dbReference>
<dbReference type="Pfam" id="PF14567">
    <property type="entry name" value="SUKH_5"/>
    <property type="match status" value="1"/>
</dbReference>
<evidence type="ECO:0000259" key="1">
    <source>
        <dbReference type="SMART" id="SM00860"/>
    </source>
</evidence>
<feature type="domain" description="Knr4/Smi1-like" evidence="1">
    <location>
        <begin position="23"/>
        <end position="147"/>
    </location>
</feature>
<keyword evidence="3" id="KW-1185">Reference proteome</keyword>
<accession>A0ABS2ZMG2</accession>
<dbReference type="Proteomes" id="UP001296923">
    <property type="component" value="Unassembled WGS sequence"/>
</dbReference>
<dbReference type="InterPro" id="IPR018958">
    <property type="entry name" value="Knr4/Smi1-like_dom"/>
</dbReference>
<comment type="caution">
    <text evidence="2">The sequence shown here is derived from an EMBL/GenBank/DDBJ whole genome shotgun (WGS) entry which is preliminary data.</text>
</comment>
<organism evidence="2 3">
    <name type="scientific">Fictibacillus nanhaiensis</name>
    <dbReference type="NCBI Taxonomy" id="742169"/>
    <lineage>
        <taxon>Bacteria</taxon>
        <taxon>Bacillati</taxon>
        <taxon>Bacillota</taxon>
        <taxon>Bacilli</taxon>
        <taxon>Bacillales</taxon>
        <taxon>Fictibacillaceae</taxon>
        <taxon>Fictibacillus</taxon>
    </lineage>
</organism>